<proteinExistence type="predicted"/>
<organism evidence="1">
    <name type="scientific">Pseudomonas aeruginosa</name>
    <dbReference type="NCBI Taxonomy" id="287"/>
    <lineage>
        <taxon>Bacteria</taxon>
        <taxon>Pseudomonadati</taxon>
        <taxon>Pseudomonadota</taxon>
        <taxon>Gammaproteobacteria</taxon>
        <taxon>Pseudomonadales</taxon>
        <taxon>Pseudomonadaceae</taxon>
        <taxon>Pseudomonas</taxon>
    </lineage>
</organism>
<comment type="caution">
    <text evidence="1">The sequence shown here is derived from an EMBL/GenBank/DDBJ whole genome shotgun (WGS) entry which is preliminary data.</text>
</comment>
<dbReference type="PANTHER" id="PTHR39431:SF1">
    <property type="entry name" value="FRPA_C-RELATED PROTEIN"/>
    <property type="match status" value="1"/>
</dbReference>
<accession>A0A6A9JX21</accession>
<dbReference type="EMBL" id="WOAJ01000010">
    <property type="protein sequence ID" value="MUI60480.1"/>
    <property type="molecule type" value="Genomic_DNA"/>
</dbReference>
<name>A0A6A9JX21_PSEAI</name>
<protein>
    <submittedName>
        <fullName evidence="1">Uncharacterized protein</fullName>
    </submittedName>
</protein>
<dbReference type="AlphaFoldDB" id="A0A6A9JX21"/>
<dbReference type="PANTHER" id="PTHR39431">
    <property type="entry name" value="FRPA/C-RELATED PROTEIN"/>
    <property type="match status" value="1"/>
</dbReference>
<sequence length="404" mass="43394">MGEKTHYYRLVGEEGVLMQSGRVPDPLYFGGDRTMNSLNQNVSSFTIHAAPAGSRIVNDQGIDAGSSSTGHVFLSVRQFDHNTGSFKTTSIGLSPGADWSTNKDNLSFNDNLRYPDASTITVEGGGFPHHRNVGNLFDSIMDYKSGKKEPPSYNLLLNNCIQFAQELLESAGIKGIKLGLTPNVAEKNLEHSADNYVTPLILDLNGDGVHTLDSAHGVSFDFDGHGQKSKTGWAHPDDGFLVFDKNADGTIDVGAELFGSNSSGKQGSLAKDGFEALSLYDVNGDGLINAADSVWQSLQIWQDRNSDGVSQQDELTSLDTSGIASISLNATQVGAFDESGNIHQLLASFQWTDGREGDVVDVLLHQQAERPSSDQSGIDVPSILPTVDLIGQSLMLDETMGIHM</sequence>
<reference evidence="1" key="1">
    <citation type="submission" date="2019-11" db="EMBL/GenBank/DDBJ databases">
        <title>Genomes of ocular Pseudomonas aeruginosa isolates.</title>
        <authorList>
            <person name="Khan M."/>
            <person name="Rice S.A."/>
            <person name="Willcox M.D.P."/>
            <person name="Stapleton F."/>
        </authorList>
    </citation>
    <scope>NUCLEOTIDE SEQUENCE</scope>
    <source>
        <strain evidence="1">PA206</strain>
    </source>
</reference>
<gene>
    <name evidence="1" type="ORF">GNQ20_21985</name>
</gene>
<evidence type="ECO:0000313" key="1">
    <source>
        <dbReference type="EMBL" id="MUI60480.1"/>
    </source>
</evidence>
<dbReference type="RefSeq" id="WP_155681819.1">
    <property type="nucleotide sequence ID" value="NZ_WOAJ01000010.1"/>
</dbReference>